<protein>
    <submittedName>
        <fullName evidence="1">Uncharacterized protein</fullName>
    </submittedName>
</protein>
<evidence type="ECO:0000313" key="1">
    <source>
        <dbReference type="EMBL" id="KAK3792867.1"/>
    </source>
</evidence>
<organism evidence="1 2">
    <name type="scientific">Elysia crispata</name>
    <name type="common">lettuce slug</name>
    <dbReference type="NCBI Taxonomy" id="231223"/>
    <lineage>
        <taxon>Eukaryota</taxon>
        <taxon>Metazoa</taxon>
        <taxon>Spiralia</taxon>
        <taxon>Lophotrochozoa</taxon>
        <taxon>Mollusca</taxon>
        <taxon>Gastropoda</taxon>
        <taxon>Heterobranchia</taxon>
        <taxon>Euthyneura</taxon>
        <taxon>Panpulmonata</taxon>
        <taxon>Sacoglossa</taxon>
        <taxon>Placobranchoidea</taxon>
        <taxon>Plakobranchidae</taxon>
        <taxon>Elysia</taxon>
    </lineage>
</organism>
<gene>
    <name evidence="1" type="ORF">RRG08_039801</name>
</gene>
<name>A0AAE1AU55_9GAST</name>
<dbReference type="Proteomes" id="UP001283361">
    <property type="component" value="Unassembled WGS sequence"/>
</dbReference>
<keyword evidence="2" id="KW-1185">Reference proteome</keyword>
<comment type="caution">
    <text evidence="1">The sequence shown here is derived from an EMBL/GenBank/DDBJ whole genome shotgun (WGS) entry which is preliminary data.</text>
</comment>
<reference evidence="1" key="1">
    <citation type="journal article" date="2023" name="G3 (Bethesda)">
        <title>A reference genome for the long-term kleptoplast-retaining sea slug Elysia crispata morphotype clarki.</title>
        <authorList>
            <person name="Eastman K.E."/>
            <person name="Pendleton A.L."/>
            <person name="Shaikh M.A."/>
            <person name="Suttiyut T."/>
            <person name="Ogas R."/>
            <person name="Tomko P."/>
            <person name="Gavelis G."/>
            <person name="Widhalm J.R."/>
            <person name="Wisecaver J.H."/>
        </authorList>
    </citation>
    <scope>NUCLEOTIDE SEQUENCE</scope>
    <source>
        <strain evidence="1">ECLA1</strain>
    </source>
</reference>
<proteinExistence type="predicted"/>
<accession>A0AAE1AU55</accession>
<dbReference type="EMBL" id="JAWDGP010001320">
    <property type="protein sequence ID" value="KAK3792867.1"/>
    <property type="molecule type" value="Genomic_DNA"/>
</dbReference>
<dbReference type="AlphaFoldDB" id="A0AAE1AU55"/>
<evidence type="ECO:0000313" key="2">
    <source>
        <dbReference type="Proteomes" id="UP001283361"/>
    </source>
</evidence>
<sequence length="76" mass="8666">MPFSAWVATYSSFEATMQHVLPTYVNKHSTLCCINRRTSGSRDKASRLLRCGKEDGRTTGHGEIKCLLYDMRHNMV</sequence>